<dbReference type="EMBL" id="CP002299">
    <property type="protein sequence ID" value="ADP84735.1"/>
    <property type="molecule type" value="Genomic_DNA"/>
</dbReference>
<evidence type="ECO:0000256" key="3">
    <source>
        <dbReference type="ARBA" id="ARBA00023125"/>
    </source>
</evidence>
<dbReference type="SUPFAM" id="SSF53850">
    <property type="entry name" value="Periplasmic binding protein-like II"/>
    <property type="match status" value="1"/>
</dbReference>
<dbReference type="Gene3D" id="3.40.190.10">
    <property type="entry name" value="Periplasmic binding protein-like II"/>
    <property type="match status" value="2"/>
</dbReference>
<dbReference type="RefSeq" id="WP_013427846.1">
    <property type="nucleotide sequence ID" value="NC_014666.1"/>
</dbReference>
<dbReference type="InParanoid" id="E3JCE6"/>
<dbReference type="CDD" id="cd08423">
    <property type="entry name" value="PBP2_LTTR_like_6"/>
    <property type="match status" value="1"/>
</dbReference>
<dbReference type="HOGENOM" id="CLU_039613_6_0_11"/>
<feature type="domain" description="HTH lysR-type" evidence="5">
    <location>
        <begin position="2"/>
        <end position="59"/>
    </location>
</feature>
<dbReference type="GO" id="GO:0032993">
    <property type="term" value="C:protein-DNA complex"/>
    <property type="evidence" value="ECO:0007669"/>
    <property type="project" value="TreeGrafter"/>
</dbReference>
<dbReference type="Gene3D" id="1.10.10.10">
    <property type="entry name" value="Winged helix-like DNA-binding domain superfamily/Winged helix DNA-binding domain"/>
    <property type="match status" value="1"/>
</dbReference>
<dbReference type="Pfam" id="PF00126">
    <property type="entry name" value="HTH_1"/>
    <property type="match status" value="1"/>
</dbReference>
<evidence type="ECO:0000313" key="6">
    <source>
        <dbReference type="EMBL" id="ADP84735.1"/>
    </source>
</evidence>
<proteinExistence type="inferred from homology"/>
<dbReference type="eggNOG" id="COG0583">
    <property type="taxonomic scope" value="Bacteria"/>
</dbReference>
<dbReference type="OrthoDB" id="4131546at2"/>
<sequence>MIDVRRLRLLRELDCRGTVAATAAALHLTPSAVSQQLAALARESGVPLLDQVGRNVRLTPAARVLLRHADEIFAQLERAEADLAAFDAGRIGPVTISAFPTAIVGIVAPAIERLRETHPGIDITIVDVMPPDCYDMLIGGELDLACDFVSTHPDDGRFETIGLLDDVFDVALPRDHPLAGLDRVSLAQLADEDYIASRAGTACLQIMLAGCAVAGFAPRIRHRSDDFPAVLSLIAAGCGIALIPRLAGLCSTDRVVLRPLVDPPVRRLAVALRRGSGGAPHLAAVVRALVDAARLAETAAPLLPGICPPVAVRPVAVQPVGAQPGVLA</sequence>
<dbReference type="GO" id="GO:0003700">
    <property type="term" value="F:DNA-binding transcription factor activity"/>
    <property type="evidence" value="ECO:0007669"/>
    <property type="project" value="InterPro"/>
</dbReference>
<reference evidence="6 7" key="1">
    <citation type="submission" date="2010-10" db="EMBL/GenBank/DDBJ databases">
        <title>Complete sequence of Frankia sp. EuI1c.</title>
        <authorList>
            <consortium name="US DOE Joint Genome Institute"/>
            <person name="Lucas S."/>
            <person name="Copeland A."/>
            <person name="Lapidus A."/>
            <person name="Cheng J.-F."/>
            <person name="Bruce D."/>
            <person name="Goodwin L."/>
            <person name="Pitluck S."/>
            <person name="Chertkov O."/>
            <person name="Detter J.C."/>
            <person name="Han C."/>
            <person name="Tapia R."/>
            <person name="Land M."/>
            <person name="Hauser L."/>
            <person name="Jeffries C."/>
            <person name="Kyrpides N."/>
            <person name="Ivanova N."/>
            <person name="Mikhailova N."/>
            <person name="Beauchemin N."/>
            <person name="Sen A."/>
            <person name="Sur S.A."/>
            <person name="Gtari M."/>
            <person name="Wall L."/>
            <person name="Tisa L."/>
            <person name="Woyke T."/>
        </authorList>
    </citation>
    <scope>NUCLEOTIDE SEQUENCE [LARGE SCALE GENOMIC DNA]</scope>
    <source>
        <strain evidence="7">DSM 45817 / CECT 9037 / EuI1c</strain>
    </source>
</reference>
<dbReference type="STRING" id="298654.FraEuI1c_6766"/>
<evidence type="ECO:0000313" key="7">
    <source>
        <dbReference type="Proteomes" id="UP000002484"/>
    </source>
</evidence>
<keyword evidence="4" id="KW-0804">Transcription</keyword>
<keyword evidence="2" id="KW-0805">Transcription regulation</keyword>
<protein>
    <submittedName>
        <fullName evidence="6">Transcriptional regulator, LysR family</fullName>
    </submittedName>
</protein>
<dbReference type="InterPro" id="IPR005119">
    <property type="entry name" value="LysR_subst-bd"/>
</dbReference>
<dbReference type="PROSITE" id="PS50931">
    <property type="entry name" value="HTH_LYSR"/>
    <property type="match status" value="1"/>
</dbReference>
<evidence type="ECO:0000256" key="1">
    <source>
        <dbReference type="ARBA" id="ARBA00009437"/>
    </source>
</evidence>
<dbReference type="AlphaFoldDB" id="E3JCE6"/>
<dbReference type="PANTHER" id="PTHR30346">
    <property type="entry name" value="TRANSCRIPTIONAL DUAL REGULATOR HCAR-RELATED"/>
    <property type="match status" value="1"/>
</dbReference>
<dbReference type="InterPro" id="IPR036388">
    <property type="entry name" value="WH-like_DNA-bd_sf"/>
</dbReference>
<dbReference type="SUPFAM" id="SSF46785">
    <property type="entry name" value="Winged helix' DNA-binding domain"/>
    <property type="match status" value="1"/>
</dbReference>
<evidence type="ECO:0000259" key="5">
    <source>
        <dbReference type="PROSITE" id="PS50931"/>
    </source>
</evidence>
<dbReference type="Proteomes" id="UP000002484">
    <property type="component" value="Chromosome"/>
</dbReference>
<keyword evidence="3" id="KW-0238">DNA-binding</keyword>
<dbReference type="GO" id="GO:0003677">
    <property type="term" value="F:DNA binding"/>
    <property type="evidence" value="ECO:0007669"/>
    <property type="project" value="UniProtKB-KW"/>
</dbReference>
<evidence type="ECO:0000256" key="2">
    <source>
        <dbReference type="ARBA" id="ARBA00023015"/>
    </source>
</evidence>
<dbReference type="InterPro" id="IPR036390">
    <property type="entry name" value="WH_DNA-bd_sf"/>
</dbReference>
<dbReference type="Pfam" id="PF03466">
    <property type="entry name" value="LysR_substrate"/>
    <property type="match status" value="1"/>
</dbReference>
<comment type="similarity">
    <text evidence="1">Belongs to the LysR transcriptional regulatory family.</text>
</comment>
<dbReference type="PANTHER" id="PTHR30346:SF29">
    <property type="entry name" value="LYSR SUBSTRATE-BINDING"/>
    <property type="match status" value="1"/>
</dbReference>
<evidence type="ECO:0000256" key="4">
    <source>
        <dbReference type="ARBA" id="ARBA00023163"/>
    </source>
</evidence>
<name>E3JCE6_PSEI1</name>
<gene>
    <name evidence="6" type="ordered locus">FraEuI1c_6766</name>
</gene>
<organism evidence="6 7">
    <name type="scientific">Pseudofrankia inefficax (strain DSM 45817 / CECT 9037 / DDB 130130 / EuI1c)</name>
    <name type="common">Frankia inefficax</name>
    <dbReference type="NCBI Taxonomy" id="298654"/>
    <lineage>
        <taxon>Bacteria</taxon>
        <taxon>Bacillati</taxon>
        <taxon>Actinomycetota</taxon>
        <taxon>Actinomycetes</taxon>
        <taxon>Frankiales</taxon>
        <taxon>Frankiaceae</taxon>
        <taxon>Pseudofrankia</taxon>
    </lineage>
</organism>
<dbReference type="InterPro" id="IPR000847">
    <property type="entry name" value="LysR_HTH_N"/>
</dbReference>
<accession>E3JCE6</accession>
<dbReference type="KEGG" id="fri:FraEuI1c_6766"/>
<keyword evidence="7" id="KW-1185">Reference proteome</keyword>